<keyword evidence="4" id="KW-1185">Reference proteome</keyword>
<keyword evidence="1" id="KW-0812">Transmembrane</keyword>
<evidence type="ECO:0000256" key="1">
    <source>
        <dbReference type="SAM" id="Phobius"/>
    </source>
</evidence>
<dbReference type="InterPro" id="IPR012495">
    <property type="entry name" value="TadE-like_dom"/>
</dbReference>
<dbReference type="RefSeq" id="WP_305992545.1">
    <property type="nucleotide sequence ID" value="NZ_JAVAMP010000006.1"/>
</dbReference>
<comment type="caution">
    <text evidence="3">The sequence shown here is derived from an EMBL/GenBank/DDBJ whole genome shotgun (WGS) entry which is preliminary data.</text>
</comment>
<feature type="transmembrane region" description="Helical" evidence="1">
    <location>
        <begin position="12"/>
        <end position="30"/>
    </location>
</feature>
<sequence length="141" mass="15611">MKNIIKNKRGSLMEAALVLPILVFIIAFVFDMGIRLIVLQGTSAASREAARDFARFQNISQATQIATGSFNSLTSNLAQIKDVEISLTHDGMSDYAIVTVTSELTANAFSFVWSMMEVDIQNELERSVVYPIEIKDGTKIF</sequence>
<keyword evidence="1" id="KW-1133">Transmembrane helix</keyword>
<feature type="domain" description="TadE-like" evidence="2">
    <location>
        <begin position="12"/>
        <end position="51"/>
    </location>
</feature>
<accession>A0ABT9J0T6</accession>
<dbReference type="Proteomes" id="UP001231941">
    <property type="component" value="Unassembled WGS sequence"/>
</dbReference>
<organism evidence="3 4">
    <name type="scientific">Chengkuizengella axinellae</name>
    <dbReference type="NCBI Taxonomy" id="3064388"/>
    <lineage>
        <taxon>Bacteria</taxon>
        <taxon>Bacillati</taxon>
        <taxon>Bacillota</taxon>
        <taxon>Bacilli</taxon>
        <taxon>Bacillales</taxon>
        <taxon>Paenibacillaceae</taxon>
        <taxon>Chengkuizengella</taxon>
    </lineage>
</organism>
<name>A0ABT9J0T6_9BACL</name>
<keyword evidence="1" id="KW-0472">Membrane</keyword>
<protein>
    <submittedName>
        <fullName evidence="3">Pilus assembly protein</fullName>
    </submittedName>
</protein>
<dbReference type="Pfam" id="PF07811">
    <property type="entry name" value="TadE"/>
    <property type="match status" value="1"/>
</dbReference>
<reference evidence="3 4" key="1">
    <citation type="submission" date="2023-08" db="EMBL/GenBank/DDBJ databases">
        <authorList>
            <person name="Park J.-S."/>
        </authorList>
    </citation>
    <scope>NUCLEOTIDE SEQUENCE [LARGE SCALE GENOMIC DNA]</scope>
    <source>
        <strain evidence="3 4">2205SS18-9</strain>
    </source>
</reference>
<evidence type="ECO:0000313" key="3">
    <source>
        <dbReference type="EMBL" id="MDP5275236.1"/>
    </source>
</evidence>
<dbReference type="EMBL" id="JAVAMP010000006">
    <property type="protein sequence ID" value="MDP5275236.1"/>
    <property type="molecule type" value="Genomic_DNA"/>
</dbReference>
<proteinExistence type="predicted"/>
<evidence type="ECO:0000259" key="2">
    <source>
        <dbReference type="Pfam" id="PF07811"/>
    </source>
</evidence>
<evidence type="ECO:0000313" key="4">
    <source>
        <dbReference type="Proteomes" id="UP001231941"/>
    </source>
</evidence>
<gene>
    <name evidence="3" type="ORF">Q5Y73_14055</name>
</gene>